<evidence type="ECO:0000313" key="6">
    <source>
        <dbReference type="Proteomes" id="UP000030746"/>
    </source>
</evidence>
<dbReference type="KEGG" id="lgi:LOTGIDRAFT_77729"/>
<feature type="domain" description="EF-hand" evidence="4">
    <location>
        <begin position="88"/>
        <end position="115"/>
    </location>
</feature>
<feature type="domain" description="EF-hand" evidence="4">
    <location>
        <begin position="16"/>
        <end position="51"/>
    </location>
</feature>
<protein>
    <recommendedName>
        <fullName evidence="4">EF-hand domain-containing protein</fullName>
    </recommendedName>
</protein>
<evidence type="ECO:0000256" key="3">
    <source>
        <dbReference type="ARBA" id="ARBA00022837"/>
    </source>
</evidence>
<dbReference type="InterPro" id="IPR018247">
    <property type="entry name" value="EF_Hand_1_Ca_BS"/>
</dbReference>
<accession>V4BFL3</accession>
<dbReference type="Proteomes" id="UP000030746">
    <property type="component" value="Unassembled WGS sequence"/>
</dbReference>
<dbReference type="Pfam" id="PF13499">
    <property type="entry name" value="EF-hand_7"/>
    <property type="match status" value="1"/>
</dbReference>
<dbReference type="SUPFAM" id="SSF47473">
    <property type="entry name" value="EF-hand"/>
    <property type="match status" value="1"/>
</dbReference>
<gene>
    <name evidence="5" type="ORF">LOTGIDRAFT_77729</name>
</gene>
<keyword evidence="2" id="KW-0677">Repeat</keyword>
<dbReference type="HOGENOM" id="CLU_139960_0_0_1"/>
<dbReference type="EMBL" id="KB202849">
    <property type="protein sequence ID" value="ESO87734.1"/>
    <property type="molecule type" value="Genomic_DNA"/>
</dbReference>
<name>V4BFL3_LOTGI</name>
<evidence type="ECO:0000256" key="2">
    <source>
        <dbReference type="ARBA" id="ARBA00022737"/>
    </source>
</evidence>
<feature type="non-terminal residue" evidence="5">
    <location>
        <position position="1"/>
    </location>
</feature>
<dbReference type="Gene3D" id="1.10.238.10">
    <property type="entry name" value="EF-hand"/>
    <property type="match status" value="1"/>
</dbReference>
<dbReference type="OrthoDB" id="444540at2759"/>
<keyword evidence="1" id="KW-0479">Metal-binding</keyword>
<keyword evidence="6" id="KW-1185">Reference proteome</keyword>
<dbReference type="GO" id="GO:0005509">
    <property type="term" value="F:calcium ion binding"/>
    <property type="evidence" value="ECO:0007669"/>
    <property type="project" value="InterPro"/>
</dbReference>
<dbReference type="InterPro" id="IPR002048">
    <property type="entry name" value="EF_hand_dom"/>
</dbReference>
<feature type="domain" description="EF-hand" evidence="4">
    <location>
        <begin position="52"/>
        <end position="87"/>
    </location>
</feature>
<dbReference type="PROSITE" id="PS50222">
    <property type="entry name" value="EF_HAND_2"/>
    <property type="match status" value="3"/>
</dbReference>
<reference evidence="5 6" key="1">
    <citation type="journal article" date="2013" name="Nature">
        <title>Insights into bilaterian evolution from three spiralian genomes.</title>
        <authorList>
            <person name="Simakov O."/>
            <person name="Marletaz F."/>
            <person name="Cho S.J."/>
            <person name="Edsinger-Gonzales E."/>
            <person name="Havlak P."/>
            <person name="Hellsten U."/>
            <person name="Kuo D.H."/>
            <person name="Larsson T."/>
            <person name="Lv J."/>
            <person name="Arendt D."/>
            <person name="Savage R."/>
            <person name="Osoegawa K."/>
            <person name="de Jong P."/>
            <person name="Grimwood J."/>
            <person name="Chapman J.A."/>
            <person name="Shapiro H."/>
            <person name="Aerts A."/>
            <person name="Otillar R.P."/>
            <person name="Terry A.Y."/>
            <person name="Boore J.L."/>
            <person name="Grigoriev I.V."/>
            <person name="Lindberg D.R."/>
            <person name="Seaver E.C."/>
            <person name="Weisblat D.A."/>
            <person name="Putnam N.H."/>
            <person name="Rokhsar D.S."/>
        </authorList>
    </citation>
    <scope>NUCLEOTIDE SEQUENCE [LARGE SCALE GENOMIC DNA]</scope>
</reference>
<feature type="non-terminal residue" evidence="5">
    <location>
        <position position="115"/>
    </location>
</feature>
<dbReference type="PANTHER" id="PTHR34524">
    <property type="entry name" value="CALCYPHOSIN"/>
    <property type="match status" value="1"/>
</dbReference>
<dbReference type="CTD" id="20252298"/>
<evidence type="ECO:0000259" key="4">
    <source>
        <dbReference type="PROSITE" id="PS50222"/>
    </source>
</evidence>
<keyword evidence="3" id="KW-0106">Calcium</keyword>
<dbReference type="RefSeq" id="XP_009061540.1">
    <property type="nucleotide sequence ID" value="XM_009063292.1"/>
</dbReference>
<sequence length="115" mass="13259">KLVSTIRDQCLKNNCGGIKHISTVFRLMDIDYSKRICFEELARGVKTFDISISDEELKLLFDILDKDKSGYIDFNEFMHNLRPVMSLSRIQVINEAFNKLDVNNDDELQVGDLQG</sequence>
<proteinExistence type="predicted"/>
<organism evidence="5 6">
    <name type="scientific">Lottia gigantea</name>
    <name type="common">Giant owl limpet</name>
    <dbReference type="NCBI Taxonomy" id="225164"/>
    <lineage>
        <taxon>Eukaryota</taxon>
        <taxon>Metazoa</taxon>
        <taxon>Spiralia</taxon>
        <taxon>Lophotrochozoa</taxon>
        <taxon>Mollusca</taxon>
        <taxon>Gastropoda</taxon>
        <taxon>Patellogastropoda</taxon>
        <taxon>Lottioidea</taxon>
        <taxon>Lottiidae</taxon>
        <taxon>Lottia</taxon>
    </lineage>
</organism>
<dbReference type="PANTHER" id="PTHR34524:SF6">
    <property type="entry name" value="CALCYPHOSINE LIKE"/>
    <property type="match status" value="1"/>
</dbReference>
<evidence type="ECO:0000256" key="1">
    <source>
        <dbReference type="ARBA" id="ARBA00022723"/>
    </source>
</evidence>
<evidence type="ECO:0000313" key="5">
    <source>
        <dbReference type="EMBL" id="ESO87734.1"/>
    </source>
</evidence>
<dbReference type="OMA" id="FTNDKWH"/>
<dbReference type="AlphaFoldDB" id="V4BFL3"/>
<dbReference type="PROSITE" id="PS00018">
    <property type="entry name" value="EF_HAND_1"/>
    <property type="match status" value="2"/>
</dbReference>
<dbReference type="GeneID" id="20252298"/>
<dbReference type="InterPro" id="IPR051581">
    <property type="entry name" value="Ca-bind"/>
</dbReference>
<dbReference type="SMART" id="SM00054">
    <property type="entry name" value="EFh"/>
    <property type="match status" value="2"/>
</dbReference>
<dbReference type="InterPro" id="IPR011992">
    <property type="entry name" value="EF-hand-dom_pair"/>
</dbReference>
<dbReference type="CDD" id="cd00051">
    <property type="entry name" value="EFh"/>
    <property type="match status" value="2"/>
</dbReference>